<dbReference type="InterPro" id="IPR005135">
    <property type="entry name" value="Endo/exonuclease/phosphatase"/>
</dbReference>
<organism evidence="2 3">
    <name type="scientific">Trifolium medium</name>
    <dbReference type="NCBI Taxonomy" id="97028"/>
    <lineage>
        <taxon>Eukaryota</taxon>
        <taxon>Viridiplantae</taxon>
        <taxon>Streptophyta</taxon>
        <taxon>Embryophyta</taxon>
        <taxon>Tracheophyta</taxon>
        <taxon>Spermatophyta</taxon>
        <taxon>Magnoliopsida</taxon>
        <taxon>eudicotyledons</taxon>
        <taxon>Gunneridae</taxon>
        <taxon>Pentapetalae</taxon>
        <taxon>rosids</taxon>
        <taxon>fabids</taxon>
        <taxon>Fabales</taxon>
        <taxon>Fabaceae</taxon>
        <taxon>Papilionoideae</taxon>
        <taxon>50 kb inversion clade</taxon>
        <taxon>NPAAA clade</taxon>
        <taxon>Hologalegina</taxon>
        <taxon>IRL clade</taxon>
        <taxon>Trifolieae</taxon>
        <taxon>Trifolium</taxon>
    </lineage>
</organism>
<evidence type="ECO:0000313" key="3">
    <source>
        <dbReference type="Proteomes" id="UP000265520"/>
    </source>
</evidence>
<reference evidence="2 3" key="1">
    <citation type="journal article" date="2018" name="Front. Plant Sci.">
        <title>Red Clover (Trifolium pratense) and Zigzag Clover (T. medium) - A Picture of Genomic Similarities and Differences.</title>
        <authorList>
            <person name="Dluhosova J."/>
            <person name="Istvanek J."/>
            <person name="Nedelnik J."/>
            <person name="Repkova J."/>
        </authorList>
    </citation>
    <scope>NUCLEOTIDE SEQUENCE [LARGE SCALE GENOMIC DNA]</scope>
    <source>
        <strain evidence="3">cv. 10/8</strain>
        <tissue evidence="2">Leaf</tissue>
    </source>
</reference>
<feature type="domain" description="Endonuclease/exonuclease/phosphatase" evidence="1">
    <location>
        <begin position="4"/>
        <end position="85"/>
    </location>
</feature>
<dbReference type="PANTHER" id="PTHR35218">
    <property type="entry name" value="RNASE H DOMAIN-CONTAINING PROTEIN"/>
    <property type="match status" value="1"/>
</dbReference>
<dbReference type="Gene3D" id="3.60.10.10">
    <property type="entry name" value="Endonuclease/exonuclease/phosphatase"/>
    <property type="match status" value="1"/>
</dbReference>
<dbReference type="Proteomes" id="UP000265520">
    <property type="component" value="Unassembled WGS sequence"/>
</dbReference>
<protein>
    <recommendedName>
        <fullName evidence="1">Endonuclease/exonuclease/phosphatase domain-containing protein</fullName>
    </recommendedName>
</protein>
<name>A0A392M1A5_9FABA</name>
<dbReference type="Pfam" id="PF03372">
    <property type="entry name" value="Exo_endo_phos"/>
    <property type="match status" value="1"/>
</dbReference>
<dbReference type="EMBL" id="LXQA010001468">
    <property type="protein sequence ID" value="MCH80768.1"/>
    <property type="molecule type" value="Genomic_DNA"/>
</dbReference>
<dbReference type="InterPro" id="IPR036691">
    <property type="entry name" value="Endo/exonu/phosph_ase_sf"/>
</dbReference>
<dbReference type="GO" id="GO:0003824">
    <property type="term" value="F:catalytic activity"/>
    <property type="evidence" value="ECO:0007669"/>
    <property type="project" value="InterPro"/>
</dbReference>
<comment type="caution">
    <text evidence="2">The sequence shown here is derived from an EMBL/GenBank/DDBJ whole genome shotgun (WGS) entry which is preliminary data.</text>
</comment>
<feature type="non-terminal residue" evidence="2">
    <location>
        <position position="237"/>
    </location>
</feature>
<evidence type="ECO:0000313" key="2">
    <source>
        <dbReference type="EMBL" id="MCH80768.1"/>
    </source>
</evidence>
<sequence length="237" mass="26918">MKFLSWNFRGYGNLRTIRALKKLINTNSPDVMFLIETKLLDKDPIVKKYFPIGCLTNYVMVDCVTDGGGKAGGLALLWKDNLNDLGYSGSIFTWANNQAEESHIKARLDRDNTNHKIKRFEQLWMRNEECTNIIQKTWTQANGKTENKVGNYGGVKGLECFGYNRVIGILDSSTKRLPKGRKRTLLLTSLILKDRVTNDMKDYLNNPYSNEEVVRAIKQMKGLAALGPDGLPALFYQ</sequence>
<dbReference type="AlphaFoldDB" id="A0A392M1A5"/>
<proteinExistence type="predicted"/>
<accession>A0A392M1A5</accession>
<dbReference type="SUPFAM" id="SSF56219">
    <property type="entry name" value="DNase I-like"/>
    <property type="match status" value="1"/>
</dbReference>
<gene>
    <name evidence="2" type="ORF">A2U01_0001541</name>
</gene>
<evidence type="ECO:0000259" key="1">
    <source>
        <dbReference type="Pfam" id="PF03372"/>
    </source>
</evidence>
<keyword evidence="3" id="KW-1185">Reference proteome</keyword>
<dbReference type="PANTHER" id="PTHR35218:SF9">
    <property type="entry name" value="ENDONUCLEASE_EXONUCLEASE_PHOSPHATASE DOMAIN-CONTAINING PROTEIN"/>
    <property type="match status" value="1"/>
</dbReference>